<accession>A0ABS2HKX0</accession>
<proteinExistence type="predicted"/>
<keyword evidence="3" id="KW-1185">Reference proteome</keyword>
<evidence type="ECO:0000313" key="3">
    <source>
        <dbReference type="Proteomes" id="UP000809621"/>
    </source>
</evidence>
<dbReference type="InterPro" id="IPR050325">
    <property type="entry name" value="Prot/Nucl_acid_deglycase"/>
</dbReference>
<dbReference type="NCBIfam" id="TIGR01383">
    <property type="entry name" value="not_thiJ"/>
    <property type="match status" value="1"/>
</dbReference>
<organism evidence="2 3">
    <name type="scientific">Vibrio ulleungensis</name>
    <dbReference type="NCBI Taxonomy" id="2807619"/>
    <lineage>
        <taxon>Bacteria</taxon>
        <taxon>Pseudomonadati</taxon>
        <taxon>Pseudomonadota</taxon>
        <taxon>Gammaproteobacteria</taxon>
        <taxon>Vibrionales</taxon>
        <taxon>Vibrionaceae</taxon>
        <taxon>Vibrio</taxon>
    </lineage>
</organism>
<dbReference type="Proteomes" id="UP000809621">
    <property type="component" value="Unassembled WGS sequence"/>
</dbReference>
<evidence type="ECO:0000313" key="2">
    <source>
        <dbReference type="EMBL" id="MBM7036451.1"/>
    </source>
</evidence>
<comment type="caution">
    <text evidence="2">The sequence shown here is derived from an EMBL/GenBank/DDBJ whole genome shotgun (WGS) entry which is preliminary data.</text>
</comment>
<dbReference type="CDD" id="cd03135">
    <property type="entry name" value="GATase1_DJ-1"/>
    <property type="match status" value="1"/>
</dbReference>
<dbReference type="InterPro" id="IPR006287">
    <property type="entry name" value="DJ-1"/>
</dbReference>
<dbReference type="PANTHER" id="PTHR48094">
    <property type="entry name" value="PROTEIN/NUCLEIC ACID DEGLYCASE DJ-1-RELATED"/>
    <property type="match status" value="1"/>
</dbReference>
<protein>
    <submittedName>
        <fullName evidence="2">DJ-1/PfpI family protein</fullName>
    </submittedName>
</protein>
<evidence type="ECO:0000259" key="1">
    <source>
        <dbReference type="Pfam" id="PF01965"/>
    </source>
</evidence>
<dbReference type="EMBL" id="JAFEUM010000002">
    <property type="protein sequence ID" value="MBM7036451.1"/>
    <property type="molecule type" value="Genomic_DNA"/>
</dbReference>
<reference evidence="2 3" key="1">
    <citation type="submission" date="2021-02" db="EMBL/GenBank/DDBJ databases">
        <authorList>
            <person name="Park J.-S."/>
        </authorList>
    </citation>
    <scope>NUCLEOTIDE SEQUENCE [LARGE SCALE GENOMIC DNA]</scope>
    <source>
        <strain evidence="2 3">188UL20-2</strain>
    </source>
</reference>
<sequence>MSKSILIPIAAGSEEIEAITLIDTLIRAQYKVTVASVDPEGELQVIGSRGIPLTAQCRLVDVADDEFDVIALPGGIGGAETFRDSTLLLEMVKQHHYDGKLLAAICASPALVFQHHQLFPNALMTCHPAFRDTISPSKWRDKRVTLDVNHKLLTSQGPGSALEFAIEIIIYLSGKAFAWSVAAPMVTLPNLNYQDLGKSRV</sequence>
<dbReference type="RefSeq" id="WP_205158006.1">
    <property type="nucleotide sequence ID" value="NZ_JAFEUM010000002.1"/>
</dbReference>
<dbReference type="PANTHER" id="PTHR48094:SF12">
    <property type="entry name" value="PARKINSON DISEASE PROTEIN 7 HOMOLOG"/>
    <property type="match status" value="1"/>
</dbReference>
<dbReference type="SUPFAM" id="SSF52317">
    <property type="entry name" value="Class I glutamine amidotransferase-like"/>
    <property type="match status" value="1"/>
</dbReference>
<dbReference type="Gene3D" id="3.40.50.880">
    <property type="match status" value="1"/>
</dbReference>
<dbReference type="InterPro" id="IPR029062">
    <property type="entry name" value="Class_I_gatase-like"/>
</dbReference>
<name>A0ABS2HKX0_9VIBR</name>
<dbReference type="Pfam" id="PF01965">
    <property type="entry name" value="DJ-1_PfpI"/>
    <property type="match status" value="1"/>
</dbReference>
<gene>
    <name evidence="2" type="ORF">JQC93_08525</name>
</gene>
<feature type="domain" description="DJ-1/PfpI" evidence="1">
    <location>
        <begin position="3"/>
        <end position="169"/>
    </location>
</feature>
<dbReference type="InterPro" id="IPR002818">
    <property type="entry name" value="DJ-1/PfpI"/>
</dbReference>